<keyword evidence="3" id="KW-1185">Reference proteome</keyword>
<organism evidence="2 3">
    <name type="scientific">Serendipita vermifera MAFF 305830</name>
    <dbReference type="NCBI Taxonomy" id="933852"/>
    <lineage>
        <taxon>Eukaryota</taxon>
        <taxon>Fungi</taxon>
        <taxon>Dikarya</taxon>
        <taxon>Basidiomycota</taxon>
        <taxon>Agaricomycotina</taxon>
        <taxon>Agaricomycetes</taxon>
        <taxon>Sebacinales</taxon>
        <taxon>Serendipitaceae</taxon>
        <taxon>Serendipita</taxon>
    </lineage>
</organism>
<dbReference type="OrthoDB" id="432234at2759"/>
<accession>A0A0C3AQ62</accession>
<evidence type="ECO:0000313" key="3">
    <source>
        <dbReference type="Proteomes" id="UP000054097"/>
    </source>
</evidence>
<dbReference type="Proteomes" id="UP000054097">
    <property type="component" value="Unassembled WGS sequence"/>
</dbReference>
<dbReference type="STRING" id="933852.A0A0C3AQ62"/>
<gene>
    <name evidence="2" type="ORF">M408DRAFT_29598</name>
</gene>
<feature type="domain" description="DUF6570" evidence="1">
    <location>
        <begin position="1"/>
        <end position="143"/>
    </location>
</feature>
<reference evidence="2 3" key="1">
    <citation type="submission" date="2014-04" db="EMBL/GenBank/DDBJ databases">
        <authorList>
            <consortium name="DOE Joint Genome Institute"/>
            <person name="Kuo A."/>
            <person name="Zuccaro A."/>
            <person name="Kohler A."/>
            <person name="Nagy L.G."/>
            <person name="Floudas D."/>
            <person name="Copeland A."/>
            <person name="Barry K.W."/>
            <person name="Cichocki N."/>
            <person name="Veneault-Fourrey C."/>
            <person name="LaButti K."/>
            <person name="Lindquist E.A."/>
            <person name="Lipzen A."/>
            <person name="Lundell T."/>
            <person name="Morin E."/>
            <person name="Murat C."/>
            <person name="Sun H."/>
            <person name="Tunlid A."/>
            <person name="Henrissat B."/>
            <person name="Grigoriev I.V."/>
            <person name="Hibbett D.S."/>
            <person name="Martin F."/>
            <person name="Nordberg H.P."/>
            <person name="Cantor M.N."/>
            <person name="Hua S.X."/>
        </authorList>
    </citation>
    <scope>NUCLEOTIDE SEQUENCE [LARGE SCALE GENOMIC DNA]</scope>
    <source>
        <strain evidence="2 3">MAFF 305830</strain>
    </source>
</reference>
<evidence type="ECO:0000313" key="2">
    <source>
        <dbReference type="EMBL" id="KIM21401.1"/>
    </source>
</evidence>
<proteinExistence type="predicted"/>
<sequence>MPKYALANWLYYAHDRLPTSVRLAFENSTIFEQSLIARARANRITFRYCHNPTSPQYGWNFQTSQSYSKGNVMILPQDSLSLQSMLPPSPDAVRDTMAVLFIGPTVKPTRENIRDLHPCLVRKSRISCLINFLTNHNPYYASDADFEGLSPQNLDSLAANAPFSFEDGDLFFPAAVEIAHIDSRTYPSELDVTVDYTNRNDAEPLDTRDAQSSDLLLETVG</sequence>
<name>A0A0C3AQ62_SERVB</name>
<dbReference type="Pfam" id="PF20209">
    <property type="entry name" value="DUF6570"/>
    <property type="match status" value="1"/>
</dbReference>
<dbReference type="HOGENOM" id="CLU_030626_0_0_1"/>
<reference evidence="3" key="2">
    <citation type="submission" date="2015-01" db="EMBL/GenBank/DDBJ databases">
        <title>Evolutionary Origins and Diversification of the Mycorrhizal Mutualists.</title>
        <authorList>
            <consortium name="DOE Joint Genome Institute"/>
            <consortium name="Mycorrhizal Genomics Consortium"/>
            <person name="Kohler A."/>
            <person name="Kuo A."/>
            <person name="Nagy L.G."/>
            <person name="Floudas D."/>
            <person name="Copeland A."/>
            <person name="Barry K.W."/>
            <person name="Cichocki N."/>
            <person name="Veneault-Fourrey C."/>
            <person name="LaButti K."/>
            <person name="Lindquist E.A."/>
            <person name="Lipzen A."/>
            <person name="Lundell T."/>
            <person name="Morin E."/>
            <person name="Murat C."/>
            <person name="Riley R."/>
            <person name="Ohm R."/>
            <person name="Sun H."/>
            <person name="Tunlid A."/>
            <person name="Henrissat B."/>
            <person name="Grigoriev I.V."/>
            <person name="Hibbett D.S."/>
            <person name="Martin F."/>
        </authorList>
    </citation>
    <scope>NUCLEOTIDE SEQUENCE [LARGE SCALE GENOMIC DNA]</scope>
    <source>
        <strain evidence="3">MAFF 305830</strain>
    </source>
</reference>
<evidence type="ECO:0000259" key="1">
    <source>
        <dbReference type="Pfam" id="PF20209"/>
    </source>
</evidence>
<dbReference type="InterPro" id="IPR046700">
    <property type="entry name" value="DUF6570"/>
</dbReference>
<dbReference type="AlphaFoldDB" id="A0A0C3AQ62"/>
<dbReference type="EMBL" id="KN824384">
    <property type="protein sequence ID" value="KIM21401.1"/>
    <property type="molecule type" value="Genomic_DNA"/>
</dbReference>
<protein>
    <recommendedName>
        <fullName evidence="1">DUF6570 domain-containing protein</fullName>
    </recommendedName>
</protein>